<dbReference type="PANTHER" id="PTHR10992:SF1010">
    <property type="entry name" value="METHYLESTERASE 17-LIKE"/>
    <property type="match status" value="1"/>
</dbReference>
<dbReference type="GO" id="GO:0080030">
    <property type="term" value="F:methyl indole-3-acetate esterase activity"/>
    <property type="evidence" value="ECO:0007669"/>
    <property type="project" value="TreeGrafter"/>
</dbReference>
<evidence type="ECO:0000313" key="2">
    <source>
        <dbReference type="EMBL" id="EXB56015.1"/>
    </source>
</evidence>
<evidence type="ECO:0000313" key="3">
    <source>
        <dbReference type="Proteomes" id="UP000030645"/>
    </source>
</evidence>
<organism evidence="2 3">
    <name type="scientific">Morus notabilis</name>
    <dbReference type="NCBI Taxonomy" id="981085"/>
    <lineage>
        <taxon>Eukaryota</taxon>
        <taxon>Viridiplantae</taxon>
        <taxon>Streptophyta</taxon>
        <taxon>Embryophyta</taxon>
        <taxon>Tracheophyta</taxon>
        <taxon>Spermatophyta</taxon>
        <taxon>Magnoliopsida</taxon>
        <taxon>eudicotyledons</taxon>
        <taxon>Gunneridae</taxon>
        <taxon>Pentapetalae</taxon>
        <taxon>rosids</taxon>
        <taxon>fabids</taxon>
        <taxon>Rosales</taxon>
        <taxon>Moraceae</taxon>
        <taxon>Moreae</taxon>
        <taxon>Morus</taxon>
    </lineage>
</organism>
<dbReference type="Proteomes" id="UP000030645">
    <property type="component" value="Unassembled WGS sequence"/>
</dbReference>
<gene>
    <name evidence="2" type="ORF">L484_018804</name>
</gene>
<name>W9QWJ7_9ROSA</name>
<dbReference type="GO" id="GO:0009696">
    <property type="term" value="P:salicylic acid metabolic process"/>
    <property type="evidence" value="ECO:0007669"/>
    <property type="project" value="TreeGrafter"/>
</dbReference>
<protein>
    <recommendedName>
        <fullName evidence="1">AB hydrolase-1 domain-containing protein</fullName>
    </recommendedName>
</protein>
<proteinExistence type="predicted"/>
<dbReference type="EMBL" id="KE344275">
    <property type="protein sequence ID" value="EXB56015.1"/>
    <property type="molecule type" value="Genomic_DNA"/>
</dbReference>
<dbReference type="PANTHER" id="PTHR10992">
    <property type="entry name" value="METHYLESTERASE FAMILY MEMBER"/>
    <property type="match status" value="1"/>
</dbReference>
<dbReference type="InterPro" id="IPR029058">
    <property type="entry name" value="AB_hydrolase_fold"/>
</dbReference>
<dbReference type="Gene3D" id="3.40.50.1820">
    <property type="entry name" value="alpha/beta hydrolase"/>
    <property type="match status" value="2"/>
</dbReference>
<dbReference type="SUPFAM" id="SSF53474">
    <property type="entry name" value="alpha/beta-Hydrolases"/>
    <property type="match status" value="2"/>
</dbReference>
<dbReference type="InterPro" id="IPR000073">
    <property type="entry name" value="AB_hydrolase_1"/>
</dbReference>
<dbReference type="GO" id="GO:0080031">
    <property type="term" value="F:methyl salicylate esterase activity"/>
    <property type="evidence" value="ECO:0007669"/>
    <property type="project" value="TreeGrafter"/>
</dbReference>
<dbReference type="GO" id="GO:0080032">
    <property type="term" value="F:methyl jasmonate esterase activity"/>
    <property type="evidence" value="ECO:0007669"/>
    <property type="project" value="TreeGrafter"/>
</dbReference>
<reference evidence="3" key="1">
    <citation type="submission" date="2013-01" db="EMBL/GenBank/DDBJ databases">
        <title>Draft Genome Sequence of a Mulberry Tree, Morus notabilis C.K. Schneid.</title>
        <authorList>
            <person name="He N."/>
            <person name="Zhao S."/>
        </authorList>
    </citation>
    <scope>NUCLEOTIDE SEQUENCE</scope>
</reference>
<dbReference type="GO" id="GO:0009694">
    <property type="term" value="P:jasmonic acid metabolic process"/>
    <property type="evidence" value="ECO:0007669"/>
    <property type="project" value="TreeGrafter"/>
</dbReference>
<evidence type="ECO:0000259" key="1">
    <source>
        <dbReference type="Pfam" id="PF12697"/>
    </source>
</evidence>
<dbReference type="InterPro" id="IPR045889">
    <property type="entry name" value="MES/HNL"/>
</dbReference>
<dbReference type="Pfam" id="PF12697">
    <property type="entry name" value="Abhydrolase_6"/>
    <property type="match status" value="1"/>
</dbReference>
<feature type="domain" description="AB hydrolase-1" evidence="1">
    <location>
        <begin position="170"/>
        <end position="439"/>
    </location>
</feature>
<sequence>MADPSNLQQFHFVLVHGAGHGAWCWYRLRTLLEASGHKVSAIDLKSSGIDPTNFDAVFTFQEYNEPLITFMSSLPSDEKFPEKVRVAVYIAANMMKNGYGFTKTTAKNFKSLHLADFLKSLIGTIGDILKWEIVIGSDLLPGIIVKPESQRLTYYHMSPVEEKAKQQLHFVLVHGAGHGGWCWYKIRTLLEASGHKVTCLDLKCSGIDPTDFNSVFTFAQYNEPLTNFMSSIPPGQKVILVGHSAGGLTITDVVHKFAEKIHLAVYVAAVMLKHGYSISKDEDAKDTCLNIAHDVLRALAVMLVLDVMPMPLDQKNKAEHDQQIHGELRSGADDYEYIYGLGPDQPPTGVLVKPELRRKDYVLASMLLRPAPARALRDVWFDGGAAVETVPRVFVRTLHDQLMAQEEQDYMIEKWPPSQVFATKSDHSPFLSTPDALFRILIEVATPFICD</sequence>
<accession>W9QWJ7</accession>
<dbReference type="STRING" id="981085.W9QWJ7"/>
<dbReference type="AlphaFoldDB" id="W9QWJ7"/>
<keyword evidence="3" id="KW-1185">Reference proteome</keyword>